<dbReference type="GO" id="GO:0032259">
    <property type="term" value="P:methylation"/>
    <property type="evidence" value="ECO:0007669"/>
    <property type="project" value="UniProtKB-KW"/>
</dbReference>
<dbReference type="Proteomes" id="UP000199729">
    <property type="component" value="Chromosome"/>
</dbReference>
<dbReference type="Pfam" id="PF08241">
    <property type="entry name" value="Methyltransf_11"/>
    <property type="match status" value="1"/>
</dbReference>
<accession>A0A221KHK6</accession>
<protein>
    <submittedName>
        <fullName evidence="2">Type 11 methyltransferase</fullName>
    </submittedName>
</protein>
<sequence>MGDWLETPPGHHLMAWEQGLLDEVVADVFGYHALQLGLPELDALRANRMPHRWVGHTESPVGLGQGRRVGLHCLPEALPFPGESLDLVVLPHTLELSDDPHQCLAEAVRVLRPEGRVVICGFNPASLWRWRREGLPTAVEWLHPRRVRDWLRLLSCELAAQHHGLYRPPFHTPGWLVRSAWMEAWGARWWPPFGAAYMIVAIKRVRGMRWVGLARSARQTASSGRAVPVLGRVPRVPDNPAP</sequence>
<evidence type="ECO:0000313" key="3">
    <source>
        <dbReference type="Proteomes" id="UP000199729"/>
    </source>
</evidence>
<dbReference type="Gene3D" id="3.40.50.150">
    <property type="entry name" value="Vaccinia Virus protein VP39"/>
    <property type="match status" value="1"/>
</dbReference>
<proteinExistence type="predicted"/>
<evidence type="ECO:0000313" key="2">
    <source>
        <dbReference type="EMBL" id="ASM78409.1"/>
    </source>
</evidence>
<dbReference type="SUPFAM" id="SSF53335">
    <property type="entry name" value="S-adenosyl-L-methionine-dependent methyltransferases"/>
    <property type="match status" value="1"/>
</dbReference>
<dbReference type="GO" id="GO:0008757">
    <property type="term" value="F:S-adenosylmethionine-dependent methyltransferase activity"/>
    <property type="evidence" value="ECO:0007669"/>
    <property type="project" value="InterPro"/>
</dbReference>
<dbReference type="EMBL" id="CP022423">
    <property type="protein sequence ID" value="ASM78409.1"/>
    <property type="molecule type" value="Genomic_DNA"/>
</dbReference>
<organism evidence="2 3">
    <name type="scientific">Vitreoscilla filiformis</name>
    <dbReference type="NCBI Taxonomy" id="63"/>
    <lineage>
        <taxon>Bacteria</taxon>
        <taxon>Pseudomonadati</taxon>
        <taxon>Pseudomonadota</taxon>
        <taxon>Betaproteobacteria</taxon>
        <taxon>Neisseriales</taxon>
        <taxon>Neisseriaceae</taxon>
        <taxon>Vitreoscilla</taxon>
    </lineage>
</organism>
<dbReference type="OrthoDB" id="6191410at2"/>
<evidence type="ECO:0000259" key="1">
    <source>
        <dbReference type="Pfam" id="PF08241"/>
    </source>
</evidence>
<reference evidence="2 3" key="1">
    <citation type="submission" date="2017-07" db="EMBL/GenBank/DDBJ databases">
        <title>Complete Genome Sequence of the cosmetic ferment Vitreoscilla filiformis (ATCC15551).</title>
        <authorList>
            <person name="Contreras S."/>
            <person name="Sagory-Zalkind P."/>
            <person name="Blanquart H."/>
            <person name="Iltis A."/>
            <person name="Morand S.C."/>
        </authorList>
    </citation>
    <scope>NUCLEOTIDE SEQUENCE [LARGE SCALE GENOMIC DNA]</scope>
    <source>
        <strain evidence="2 3">ATCC 15551</strain>
    </source>
</reference>
<dbReference type="InterPro" id="IPR029063">
    <property type="entry name" value="SAM-dependent_MTases_sf"/>
</dbReference>
<name>A0A221KHK6_VITFI</name>
<gene>
    <name evidence="2" type="ORF">VITFI_CDS2632</name>
</gene>
<dbReference type="InterPro" id="IPR013216">
    <property type="entry name" value="Methyltransf_11"/>
</dbReference>
<keyword evidence="3" id="KW-1185">Reference proteome</keyword>
<dbReference type="AlphaFoldDB" id="A0A221KHK6"/>
<keyword evidence="2" id="KW-0808">Transferase</keyword>
<feature type="domain" description="Methyltransferase type 11" evidence="1">
    <location>
        <begin position="72"/>
        <end position="119"/>
    </location>
</feature>
<dbReference type="KEGG" id="vff:VITFI_CDS2632"/>
<keyword evidence="2" id="KW-0489">Methyltransferase</keyword>